<evidence type="ECO:0000256" key="5">
    <source>
        <dbReference type="SAM" id="MobiDB-lite"/>
    </source>
</evidence>
<feature type="region of interest" description="Disordered" evidence="5">
    <location>
        <begin position="1297"/>
        <end position="1327"/>
    </location>
</feature>
<dbReference type="Pfam" id="PF00069">
    <property type="entry name" value="Pkinase"/>
    <property type="match status" value="1"/>
</dbReference>
<sequence length="1356" mass="147896">MICALIPPIIHLQHDAMDLVVNSATSTGDNLQFALAAQLRRVRTSCNTLYKAASSRDLLTPNGVLEPWQFLAWTNGLIAENGYSISLTGPDGRGYVMAPYSTVVDGSALPGYVFISRITDPGVGMDYGFFRVGVPPTPANLTSPWTNLTTTVSWVDQPMYHKLISDINRTSVMAWTSLSPRNSSRASSSLLSYGGHFSVPSAIDNASRTQILSIHLRGEALSDFFSTVHISANGVALLIDASSGAFVAGSIDDPTGKKVNGTAELVHVCELQDSRVASMLRASVVDGDDDLVSEALLTCTTPCMFTYWPHLNQLHVGRDVASPHTKDMQSFIGVQAVSFYLFTQSAELQQQRLSQQLEAIWNNGSIPLLQLLPSYDPITSVAEFDAYMQAASPYYNDATVANKSTGAFMTSLACSVILPYLFPSVSSSSTTSTSNFSQWCDGATINDMIVDATSGGVEFPSRRLYLEFAPFFTSCSFLWSSEYTGNTSVVDSIDHDGAGLRTAASVSQQAPVLENDPTSYRNLWRIVMGELLLAPLQDFLFTQGAIAAAAVRLGSVSRNATMFEQLRVSRFVQSIWTASATQLTSSWTDEDSSDWGSLLSSWLPRWGCLLNTSTNGDLVDEVLCSTSTTQQCGPDWLGLTGVIQNTTLDVAPSDLVTPMLDALKYISHSIEHGDLPLCRAPELDQQPAPIAIVHFGASADVPLQGGAQRKDHWIHDMIQFAFEDDNVLMAVPLNVEYYEWVMGAPTSKVYMEIYSFDAGSLCCDGKDPSSGAAILTQVSAALMDAISARLVVPVAAPPPVVVGTCMACRIVSDAVFLGSNNGSNTTAGVCVCPASAATTPAATPWYKRVFEDAIVLSCFCVVLIVIVLLLVWKLRKRTVRQVRRKMILGRYIVHRVIHHCRAFSSVLMAHDAKHPGSSVIIKQYVLNSDTVIAVANNEIEKSRACTGYPHLAQVIQCTFAWKQPRRRPGINDERRQDSANEHRNGGAALHARFLPETSSSSLNAEAPNVSNMHSSSKQPDSRNVVMNDKNAAKIPFAILVLRHYSLGDLKSYVHHMIEMTGGDRALDAHSGVLYSDAVSILTQLCLAVHTIHCVVRPEDPMIHRDIKPENVFLERRPLRGKPTEFVILAYLGDFGCALFSSQFAAYPNNSEAPKSTATPTGHSSFLTGKAVGTSTYMSLDAREGKYSTSSDVWALGCVMMFLVLRRCPDDVHHAMKEEEFIRSVRSTMSKDALFPGWLCDLILMKMLHHDPTRRPSANEILSLIRKNASASPAVDAALRGKKMDDIYGSPSRVELFDESTDAADTRSSHASRREIEISDDDPDEEVVGLLDSDDPQTILDDEDIAATSDHFQLEIK</sequence>
<dbReference type="SMART" id="SM00220">
    <property type="entry name" value="S_TKc"/>
    <property type="match status" value="1"/>
</dbReference>
<dbReference type="InterPro" id="IPR011009">
    <property type="entry name" value="Kinase-like_dom_sf"/>
</dbReference>
<keyword evidence="4" id="KW-0067">ATP-binding</keyword>
<dbReference type="InterPro" id="IPR000719">
    <property type="entry name" value="Prot_kinase_dom"/>
</dbReference>
<evidence type="ECO:0000256" key="2">
    <source>
        <dbReference type="ARBA" id="ARBA00022741"/>
    </source>
</evidence>
<keyword evidence="6" id="KW-1133">Transmembrane helix</keyword>
<accession>A0A0S4JYA8</accession>
<feature type="domain" description="Protein kinase" evidence="7">
    <location>
        <begin position="892"/>
        <end position="1274"/>
    </location>
</feature>
<dbReference type="SUPFAM" id="SSF56112">
    <property type="entry name" value="Protein kinase-like (PK-like)"/>
    <property type="match status" value="1"/>
</dbReference>
<evidence type="ECO:0000256" key="1">
    <source>
        <dbReference type="ARBA" id="ARBA00022679"/>
    </source>
</evidence>
<evidence type="ECO:0000256" key="4">
    <source>
        <dbReference type="ARBA" id="ARBA00022840"/>
    </source>
</evidence>
<keyword evidence="9" id="KW-1185">Reference proteome</keyword>
<name>A0A0S4JYA8_BODSA</name>
<protein>
    <submittedName>
        <fullName evidence="8">Protein kinase, putative</fullName>
    </submittedName>
</protein>
<feature type="transmembrane region" description="Helical" evidence="6">
    <location>
        <begin position="853"/>
        <end position="874"/>
    </location>
</feature>
<keyword evidence="6" id="KW-0812">Transmembrane</keyword>
<feature type="compositionally biased region" description="Acidic residues" evidence="5">
    <location>
        <begin position="1317"/>
        <end position="1327"/>
    </location>
</feature>
<feature type="compositionally biased region" description="Basic and acidic residues" evidence="5">
    <location>
        <begin position="1303"/>
        <end position="1316"/>
    </location>
</feature>
<dbReference type="PROSITE" id="PS50011">
    <property type="entry name" value="PROTEIN_KINASE_DOM"/>
    <property type="match status" value="1"/>
</dbReference>
<evidence type="ECO:0000259" key="7">
    <source>
        <dbReference type="PROSITE" id="PS50011"/>
    </source>
</evidence>
<organism evidence="8 9">
    <name type="scientific">Bodo saltans</name>
    <name type="common">Flagellated protozoan</name>
    <dbReference type="NCBI Taxonomy" id="75058"/>
    <lineage>
        <taxon>Eukaryota</taxon>
        <taxon>Discoba</taxon>
        <taxon>Euglenozoa</taxon>
        <taxon>Kinetoplastea</taxon>
        <taxon>Metakinetoplastina</taxon>
        <taxon>Eubodonida</taxon>
        <taxon>Bodonidae</taxon>
        <taxon>Bodo</taxon>
    </lineage>
</organism>
<dbReference type="Proteomes" id="UP000051952">
    <property type="component" value="Unassembled WGS sequence"/>
</dbReference>
<feature type="compositionally biased region" description="Polar residues" evidence="5">
    <location>
        <begin position="1000"/>
        <end position="1018"/>
    </location>
</feature>
<evidence type="ECO:0000313" key="8">
    <source>
        <dbReference type="EMBL" id="CUG94397.1"/>
    </source>
</evidence>
<dbReference type="GO" id="GO:0004674">
    <property type="term" value="F:protein serine/threonine kinase activity"/>
    <property type="evidence" value="ECO:0007669"/>
    <property type="project" value="TreeGrafter"/>
</dbReference>
<evidence type="ECO:0000256" key="6">
    <source>
        <dbReference type="SAM" id="Phobius"/>
    </source>
</evidence>
<dbReference type="PANTHER" id="PTHR43671">
    <property type="entry name" value="SERINE/THREONINE-PROTEIN KINASE NEK"/>
    <property type="match status" value="1"/>
</dbReference>
<dbReference type="InterPro" id="IPR050660">
    <property type="entry name" value="NEK_Ser/Thr_kinase"/>
</dbReference>
<dbReference type="PANTHER" id="PTHR43671:SF106">
    <property type="entry name" value="NIMA-LIKE KINASE"/>
    <property type="match status" value="1"/>
</dbReference>
<proteinExistence type="predicted"/>
<dbReference type="Gene3D" id="1.10.510.10">
    <property type="entry name" value="Transferase(Phosphotransferase) domain 1"/>
    <property type="match status" value="1"/>
</dbReference>
<keyword evidence="1" id="KW-0808">Transferase</keyword>
<gene>
    <name evidence="8" type="ORF">BSAL_47980</name>
</gene>
<dbReference type="GO" id="GO:0005524">
    <property type="term" value="F:ATP binding"/>
    <property type="evidence" value="ECO:0007669"/>
    <property type="project" value="UniProtKB-KW"/>
</dbReference>
<dbReference type="EMBL" id="CYKH01002242">
    <property type="protein sequence ID" value="CUG94397.1"/>
    <property type="molecule type" value="Genomic_DNA"/>
</dbReference>
<keyword evidence="2" id="KW-0547">Nucleotide-binding</keyword>
<dbReference type="VEuPathDB" id="TriTrypDB:BSAL_29550"/>
<reference evidence="9" key="1">
    <citation type="submission" date="2015-09" db="EMBL/GenBank/DDBJ databases">
        <authorList>
            <consortium name="Pathogen Informatics"/>
        </authorList>
    </citation>
    <scope>NUCLEOTIDE SEQUENCE [LARGE SCALE GENOMIC DNA]</scope>
    <source>
        <strain evidence="9">Lake Konstanz</strain>
    </source>
</reference>
<dbReference type="InterPro" id="IPR008271">
    <property type="entry name" value="Ser/Thr_kinase_AS"/>
</dbReference>
<dbReference type="PROSITE" id="PS00108">
    <property type="entry name" value="PROTEIN_KINASE_ST"/>
    <property type="match status" value="1"/>
</dbReference>
<feature type="region of interest" description="Disordered" evidence="5">
    <location>
        <begin position="1000"/>
        <end position="1022"/>
    </location>
</feature>
<keyword evidence="6" id="KW-0472">Membrane</keyword>
<evidence type="ECO:0000313" key="9">
    <source>
        <dbReference type="Proteomes" id="UP000051952"/>
    </source>
</evidence>
<evidence type="ECO:0000256" key="3">
    <source>
        <dbReference type="ARBA" id="ARBA00022777"/>
    </source>
</evidence>
<keyword evidence="3 8" id="KW-0418">Kinase</keyword>